<accession>A0ABP9DHX9</accession>
<organism evidence="1 2">
    <name type="scientific">Algivirga pacifica</name>
    <dbReference type="NCBI Taxonomy" id="1162670"/>
    <lineage>
        <taxon>Bacteria</taxon>
        <taxon>Pseudomonadati</taxon>
        <taxon>Bacteroidota</taxon>
        <taxon>Cytophagia</taxon>
        <taxon>Cytophagales</taxon>
        <taxon>Flammeovirgaceae</taxon>
        <taxon>Algivirga</taxon>
    </lineage>
</organism>
<protein>
    <submittedName>
        <fullName evidence="1">Cyclase family protein</fullName>
    </submittedName>
</protein>
<dbReference type="RefSeq" id="WP_345372752.1">
    <property type="nucleotide sequence ID" value="NZ_BAABJX010000042.1"/>
</dbReference>
<gene>
    <name evidence="1" type="ORF">GCM10023331_27570</name>
</gene>
<dbReference type="InterPro" id="IPR007325">
    <property type="entry name" value="KFase/CYL"/>
</dbReference>
<dbReference type="SUPFAM" id="SSF102198">
    <property type="entry name" value="Putative cyclase"/>
    <property type="match status" value="1"/>
</dbReference>
<dbReference type="Pfam" id="PF04199">
    <property type="entry name" value="Cyclase"/>
    <property type="match status" value="1"/>
</dbReference>
<dbReference type="EMBL" id="BAABJX010000042">
    <property type="protein sequence ID" value="GAA4841070.1"/>
    <property type="molecule type" value="Genomic_DNA"/>
</dbReference>
<dbReference type="Gene3D" id="3.50.30.50">
    <property type="entry name" value="Putative cyclase"/>
    <property type="match status" value="1"/>
</dbReference>
<keyword evidence="2" id="KW-1185">Reference proteome</keyword>
<evidence type="ECO:0000313" key="2">
    <source>
        <dbReference type="Proteomes" id="UP001500298"/>
    </source>
</evidence>
<comment type="caution">
    <text evidence="1">The sequence shown here is derived from an EMBL/GenBank/DDBJ whole genome shotgun (WGS) entry which is preliminary data.</text>
</comment>
<dbReference type="InterPro" id="IPR037175">
    <property type="entry name" value="KFase_sf"/>
</dbReference>
<evidence type="ECO:0000313" key="1">
    <source>
        <dbReference type="EMBL" id="GAA4841070.1"/>
    </source>
</evidence>
<reference evidence="2" key="1">
    <citation type="journal article" date="2019" name="Int. J. Syst. Evol. Microbiol.">
        <title>The Global Catalogue of Microorganisms (GCM) 10K type strain sequencing project: providing services to taxonomists for standard genome sequencing and annotation.</title>
        <authorList>
            <consortium name="The Broad Institute Genomics Platform"/>
            <consortium name="The Broad Institute Genome Sequencing Center for Infectious Disease"/>
            <person name="Wu L."/>
            <person name="Ma J."/>
        </authorList>
    </citation>
    <scope>NUCLEOTIDE SEQUENCE [LARGE SCALE GENOMIC DNA]</scope>
    <source>
        <strain evidence="2">JCM 18326</strain>
    </source>
</reference>
<name>A0ABP9DHX9_9BACT</name>
<dbReference type="Proteomes" id="UP001500298">
    <property type="component" value="Unassembled WGS sequence"/>
</dbReference>
<sequence>MEIIVKLHQNQYSINLQNPIPISIPLHFNDQQPNTYGVPKASSSPYRGEGWVGDVREGSGCNFEHYELIPHCNGTHTECIGHITYDRLSVNNLLKDSFIPATLISVQAVESSKTQDSYLPQLTPDDVVVTASVLQSALTSIDEDFIQALIIRTFPNGDFKKSSDYTSALPPFFTIEAMEYIKTIGVKHLLIDLPSVDRTYDEGRLSTHHIFWDIPQGSHIPAEHSMDKTITEMIYAPDDIPDGRYFLNLQIAPFETDASPSRPILYAVESLNR</sequence>
<proteinExistence type="predicted"/>